<dbReference type="STRING" id="658219.SAMN05216212_0332"/>
<evidence type="ECO:0000256" key="3">
    <source>
        <dbReference type="ARBA" id="ARBA00022729"/>
    </source>
</evidence>
<dbReference type="PROSITE" id="PS51257">
    <property type="entry name" value="PROKAR_LIPOPROTEIN"/>
    <property type="match status" value="1"/>
</dbReference>
<feature type="signal peptide" evidence="6">
    <location>
        <begin position="1"/>
        <end position="29"/>
    </location>
</feature>
<keyword evidence="9" id="KW-1185">Reference proteome</keyword>
<dbReference type="InterPro" id="IPR008258">
    <property type="entry name" value="Transglycosylase_SLT_dom_1"/>
</dbReference>
<dbReference type="InterPro" id="IPR023346">
    <property type="entry name" value="Lysozyme-like_dom_sf"/>
</dbReference>
<keyword evidence="4" id="KW-0998">Cell outer membrane</keyword>
<evidence type="ECO:0000313" key="8">
    <source>
        <dbReference type="EMBL" id="SDJ58956.1"/>
    </source>
</evidence>
<dbReference type="Proteomes" id="UP000199305">
    <property type="component" value="Unassembled WGS sequence"/>
</dbReference>
<feature type="compositionally biased region" description="Basic and acidic residues" evidence="5">
    <location>
        <begin position="59"/>
        <end position="73"/>
    </location>
</feature>
<evidence type="ECO:0000256" key="1">
    <source>
        <dbReference type="ARBA" id="ARBA00004339"/>
    </source>
</evidence>
<dbReference type="Pfam" id="PF01464">
    <property type="entry name" value="SLT"/>
    <property type="match status" value="1"/>
</dbReference>
<dbReference type="SUPFAM" id="SSF53850">
    <property type="entry name" value="Periplasmic binding protein-like II"/>
    <property type="match status" value="2"/>
</dbReference>
<sequence length="818" mass="90877">MVTDKTALRRTAHSCAVVFCVLLACLALSSCDRGEPGQGTPVGEQPGLAPATGGTTAPREQREDRAAAREDETVQKTEYIEKGDLAALKKRGIIRFVSLTADDQQYLPRKAIVTQTHRQLANRLAERLKLQGRWMIARTPEEALQMVAEGRADVFADNVSDTEQRREIVSFTIPLLQTPDVLVSGKKGPDISDPKNLRGTELIVLAGSSYADRARELVKKYPDANLSVREVYLVDERDTLFDLVSKGDNAVTILHKNIAEDTLQYRDDLKIGAVITEPEDIAWAVRQDAKQLRTRINNFLTRTLVTSVPERTSHWYAIKKSGVLRFATYNGPLSYYLWRGVLRGFDYEMALAFAEKHDLALKIVVVPNEEDLVDWVVDGRADIAGASTTITRARMEKGVQFSVPFLETPQRIVTNRNKPPIETLGDLAGRTLTLRAYSSFIETARVLQKNGVDVEIDVAPPDMSFATILNKVAEGEFDATIEDAYIAEIQAALRPDLDIGMQVSDPLPQGWMVKQGHKDLLKQVNRFMEKFAGSDEYKKLFAAYFKPDKHLVQKINARVVPGEDLSPYDKLVKKNSLERDFDWRLITAQMWQESNFNPKATSPVGAQGLLQVMPRTGEDMGYPPPLYDPDKNLQAGVKYMEWVRNRFKDPLPEDEKLWFTLASYNAGLGHVQDAQILAEELGLDPTKWFDNVEVAMLKLEQPEYFEKARYGYARGAEPVAYVRKISKLYEAYTNMATGDVAMGQARAGGSPPAAATLSGRSCRYGCWTPSACGPQLPAAMQTSPLSAGAPCPPQPAAIPFVPGRWLWPPSPPLSGGAE</sequence>
<dbReference type="OrthoDB" id="9815002at2"/>
<dbReference type="EMBL" id="FNFH01000001">
    <property type="protein sequence ID" value="SDJ58956.1"/>
    <property type="molecule type" value="Genomic_DNA"/>
</dbReference>
<dbReference type="SMART" id="SM00062">
    <property type="entry name" value="PBPb"/>
    <property type="match status" value="2"/>
</dbReference>
<dbReference type="AlphaFoldDB" id="A0A1G8UYM8"/>
<dbReference type="PANTHER" id="PTHR35936">
    <property type="entry name" value="MEMBRANE-BOUND LYTIC MUREIN TRANSGLYCOSYLASE F"/>
    <property type="match status" value="1"/>
</dbReference>
<gene>
    <name evidence="8" type="ORF">SAMN05216212_0332</name>
</gene>
<dbReference type="CDD" id="cd01009">
    <property type="entry name" value="PBP2_YfhD_N"/>
    <property type="match status" value="1"/>
</dbReference>
<dbReference type="Gene3D" id="1.10.530.10">
    <property type="match status" value="1"/>
</dbReference>
<proteinExistence type="inferred from homology"/>
<feature type="chain" id="PRO_5011569234" evidence="6">
    <location>
        <begin position="30"/>
        <end position="818"/>
    </location>
</feature>
<dbReference type="Pfam" id="PF00497">
    <property type="entry name" value="SBP_bac_3"/>
    <property type="match status" value="2"/>
</dbReference>
<name>A0A1G8UYM8_9GAMM</name>
<evidence type="ECO:0000259" key="7">
    <source>
        <dbReference type="SMART" id="SM00062"/>
    </source>
</evidence>
<keyword evidence="3 6" id="KW-0732">Signal</keyword>
<accession>A0A1G8UYM8</accession>
<feature type="domain" description="Solute-binding protein family 3/N-terminal" evidence="7">
    <location>
        <begin position="323"/>
        <end position="548"/>
    </location>
</feature>
<evidence type="ECO:0000256" key="5">
    <source>
        <dbReference type="SAM" id="MobiDB-lite"/>
    </source>
</evidence>
<keyword evidence="4" id="KW-0472">Membrane</keyword>
<comment type="similarity">
    <text evidence="2">Belongs to the bacterial solute-binding protein 3 family.</text>
</comment>
<organism evidence="8 9">
    <name type="scientific">Microbulbifer yueqingensis</name>
    <dbReference type="NCBI Taxonomy" id="658219"/>
    <lineage>
        <taxon>Bacteria</taxon>
        <taxon>Pseudomonadati</taxon>
        <taxon>Pseudomonadota</taxon>
        <taxon>Gammaproteobacteria</taxon>
        <taxon>Cellvibrionales</taxon>
        <taxon>Microbulbiferaceae</taxon>
        <taxon>Microbulbifer</taxon>
    </lineage>
</organism>
<evidence type="ECO:0000313" key="9">
    <source>
        <dbReference type="Proteomes" id="UP000199305"/>
    </source>
</evidence>
<evidence type="ECO:0000256" key="4">
    <source>
        <dbReference type="ARBA" id="ARBA00023237"/>
    </source>
</evidence>
<dbReference type="CDD" id="cd13403">
    <property type="entry name" value="MLTF-like"/>
    <property type="match status" value="1"/>
</dbReference>
<feature type="region of interest" description="Disordered" evidence="5">
    <location>
        <begin position="35"/>
        <end position="73"/>
    </location>
</feature>
<evidence type="ECO:0000256" key="6">
    <source>
        <dbReference type="SAM" id="SignalP"/>
    </source>
</evidence>
<dbReference type="GO" id="GO:0009279">
    <property type="term" value="C:cell outer membrane"/>
    <property type="evidence" value="ECO:0007669"/>
    <property type="project" value="UniProtKB-SubCell"/>
</dbReference>
<feature type="domain" description="Solute-binding protein family 3/N-terminal" evidence="7">
    <location>
        <begin position="111"/>
        <end position="319"/>
    </location>
</feature>
<evidence type="ECO:0000256" key="2">
    <source>
        <dbReference type="ARBA" id="ARBA00010333"/>
    </source>
</evidence>
<dbReference type="Gene3D" id="3.40.190.10">
    <property type="entry name" value="Periplasmic binding protein-like II"/>
    <property type="match status" value="4"/>
</dbReference>
<dbReference type="InterPro" id="IPR001638">
    <property type="entry name" value="Solute-binding_3/MltF_N"/>
</dbReference>
<reference evidence="9" key="1">
    <citation type="submission" date="2016-10" db="EMBL/GenBank/DDBJ databases">
        <authorList>
            <person name="Varghese N."/>
            <person name="Submissions S."/>
        </authorList>
    </citation>
    <scope>NUCLEOTIDE SEQUENCE [LARGE SCALE GENOMIC DNA]</scope>
    <source>
        <strain evidence="9">CGMCC 1.10658</strain>
    </source>
</reference>
<protein>
    <submittedName>
        <fullName evidence="8">Membrane-bound lytic murein transglycosylase F</fullName>
    </submittedName>
</protein>
<dbReference type="SUPFAM" id="SSF53955">
    <property type="entry name" value="Lysozyme-like"/>
    <property type="match status" value="1"/>
</dbReference>
<comment type="subcellular location">
    <subcellularLocation>
        <location evidence="1">Cell outer membrane</location>
        <topology evidence="1">Peripheral membrane protein</topology>
    </subcellularLocation>
</comment>